<feature type="domain" description="DUF7907" evidence="2">
    <location>
        <begin position="24"/>
        <end position="197"/>
    </location>
</feature>
<keyword evidence="1" id="KW-0732">Signal</keyword>
<dbReference type="Pfam" id="PF25484">
    <property type="entry name" value="DUF7907"/>
    <property type="match status" value="1"/>
</dbReference>
<feature type="non-terminal residue" evidence="3">
    <location>
        <position position="199"/>
    </location>
</feature>
<name>A0A3E2HMD5_SCYLI</name>
<dbReference type="STRING" id="5539.A0A3E2HMD5"/>
<evidence type="ECO:0000313" key="4">
    <source>
        <dbReference type="Proteomes" id="UP000258309"/>
    </source>
</evidence>
<feature type="chain" id="PRO_5017730084" description="DUF7907 domain-containing protein" evidence="1">
    <location>
        <begin position="19"/>
        <end position="199"/>
    </location>
</feature>
<dbReference type="OrthoDB" id="3515453at2759"/>
<dbReference type="InterPro" id="IPR057229">
    <property type="entry name" value="DUF7907"/>
</dbReference>
<evidence type="ECO:0000259" key="2">
    <source>
        <dbReference type="Pfam" id="PF25484"/>
    </source>
</evidence>
<keyword evidence="4" id="KW-1185">Reference proteome</keyword>
<dbReference type="OMA" id="RWYACET"/>
<protein>
    <recommendedName>
        <fullName evidence="2">DUF7907 domain-containing protein</fullName>
    </recommendedName>
</protein>
<evidence type="ECO:0000256" key="1">
    <source>
        <dbReference type="SAM" id="SignalP"/>
    </source>
</evidence>
<accession>A0A3E2HMD5</accession>
<gene>
    <name evidence="3" type="ORF">B7463_g1760</name>
</gene>
<evidence type="ECO:0000313" key="3">
    <source>
        <dbReference type="EMBL" id="RFU34564.1"/>
    </source>
</evidence>
<comment type="caution">
    <text evidence="3">The sequence shown here is derived from an EMBL/GenBank/DDBJ whole genome shotgun (WGS) entry which is preliminary data.</text>
</comment>
<dbReference type="AlphaFoldDB" id="A0A3E2HMD5"/>
<reference evidence="3 4" key="1">
    <citation type="submission" date="2018-05" db="EMBL/GenBank/DDBJ databases">
        <title>Draft genome sequence of Scytalidium lignicola DSM 105466, a ubiquitous saprotrophic fungus.</title>
        <authorList>
            <person name="Buettner E."/>
            <person name="Gebauer A.M."/>
            <person name="Hofrichter M."/>
            <person name="Liers C."/>
            <person name="Kellner H."/>
        </authorList>
    </citation>
    <scope>NUCLEOTIDE SEQUENCE [LARGE SCALE GENOMIC DNA]</scope>
    <source>
        <strain evidence="3 4">DSM 105466</strain>
    </source>
</reference>
<feature type="signal peptide" evidence="1">
    <location>
        <begin position="1"/>
        <end position="18"/>
    </location>
</feature>
<dbReference type="Proteomes" id="UP000258309">
    <property type="component" value="Unassembled WGS sequence"/>
</dbReference>
<dbReference type="EMBL" id="NCSJ02000019">
    <property type="protein sequence ID" value="RFU34564.1"/>
    <property type="molecule type" value="Genomic_DNA"/>
</dbReference>
<feature type="non-terminal residue" evidence="3">
    <location>
        <position position="1"/>
    </location>
</feature>
<proteinExistence type="predicted"/>
<organism evidence="3 4">
    <name type="scientific">Scytalidium lignicola</name>
    <name type="common">Hyphomycete</name>
    <dbReference type="NCBI Taxonomy" id="5539"/>
    <lineage>
        <taxon>Eukaryota</taxon>
        <taxon>Fungi</taxon>
        <taxon>Dikarya</taxon>
        <taxon>Ascomycota</taxon>
        <taxon>Pezizomycotina</taxon>
        <taxon>Leotiomycetes</taxon>
        <taxon>Leotiomycetes incertae sedis</taxon>
        <taxon>Scytalidium</taxon>
    </lineage>
</organism>
<sequence>MRAATTTSLLALSATALAQYNNASSPFALVLSSSNSAYDGHSLAPCHEGAAIEALCVGGVYAQASAQTYTFNSTTSLLANPPTNGGGADGILIFSLPVQGVSEPEAFSLQYNPASNVAVPLFEPGTESVTYVSFDASDKLNIQGAVDNGTIGSPSVPYYRWQVCKTFVGYSYTTLAWIVGSGASDNPTCEPVTVKRVFA</sequence>